<dbReference type="RefSeq" id="WP_013499212.1">
    <property type="nucleotide sequence ID" value="NC_014833.1"/>
</dbReference>
<dbReference type="Proteomes" id="UP000006919">
    <property type="component" value="Chromosome"/>
</dbReference>
<sequence>METTIKKPDRARKRQLIADLIIIGLVSFVVLLFAGKINAYSYDPSIPLMKRLCVTALCGQFAIAGLGITIVCIIRREKFTKFGLNTKNLLPALLLSLACCVPDFIYQLARGHVHPWFPFYDMSMTPQLLEESLPVKVSGLLITALFWGFFEGFNYVVIRDKISELSPSKYRFWDVGAFVCAVMCILVHGVVGVTSDAFLEMVCTLILIYGMLIVRKETGNAWGCVLIFFVYWNAL</sequence>
<feature type="transmembrane region" description="Helical" evidence="1">
    <location>
        <begin position="88"/>
        <end position="109"/>
    </location>
</feature>
<reference evidence="2 3" key="1">
    <citation type="journal article" date="2011" name="J. Bacteriol.">
        <title>Complete genome of the cellulolytic ruminal bacterium Ruminococcus albus 7.</title>
        <authorList>
            <person name="Suen G."/>
            <person name="Stevenson D.M."/>
            <person name="Bruce D.C."/>
            <person name="Chertkov O."/>
            <person name="Copeland A."/>
            <person name="Cheng J.F."/>
            <person name="Detter C."/>
            <person name="Detter J.C."/>
            <person name="Goodwin L.A."/>
            <person name="Han C.S."/>
            <person name="Hauser L.J."/>
            <person name="Ivanova N.N."/>
            <person name="Kyrpides N.C."/>
            <person name="Land M.L."/>
            <person name="Lapidus A."/>
            <person name="Lucas S."/>
            <person name="Ovchinnikova G."/>
            <person name="Pitluck S."/>
            <person name="Tapia R."/>
            <person name="Woyke T."/>
            <person name="Boyum J."/>
            <person name="Mead D."/>
            <person name="Weimer P.J."/>
        </authorList>
    </citation>
    <scope>NUCLEOTIDE SEQUENCE [LARGE SCALE GENOMIC DNA]</scope>
    <source>
        <strain evidence="3">ATCC 27210 / DSM 20455 / JCM 14654 / NCDO 2250 / 7</strain>
    </source>
</reference>
<evidence type="ECO:0000256" key="1">
    <source>
        <dbReference type="SAM" id="Phobius"/>
    </source>
</evidence>
<keyword evidence="1" id="KW-0812">Transmembrane</keyword>
<organism evidence="2 3">
    <name type="scientific">Ruminococcus albus (strain ATCC 27210 / DSM 20455 / JCM 14654 / NCDO 2250 / 7)</name>
    <dbReference type="NCBI Taxonomy" id="697329"/>
    <lineage>
        <taxon>Bacteria</taxon>
        <taxon>Bacillati</taxon>
        <taxon>Bacillota</taxon>
        <taxon>Clostridia</taxon>
        <taxon>Eubacteriales</taxon>
        <taxon>Oscillospiraceae</taxon>
        <taxon>Ruminococcus</taxon>
    </lineage>
</organism>
<evidence type="ECO:0000313" key="3">
    <source>
        <dbReference type="Proteomes" id="UP000006919"/>
    </source>
</evidence>
<dbReference type="KEGG" id="ral:Rumal_2609"/>
<evidence type="ECO:0008006" key="4">
    <source>
        <dbReference type="Google" id="ProtNLM"/>
    </source>
</evidence>
<feature type="transmembrane region" description="Helical" evidence="1">
    <location>
        <begin position="197"/>
        <end position="214"/>
    </location>
</feature>
<dbReference type="HOGENOM" id="CLU_102948_0_0_9"/>
<dbReference type="eggNOG" id="ENOG502Z9ZS">
    <property type="taxonomic scope" value="Bacteria"/>
</dbReference>
<proteinExistence type="predicted"/>
<protein>
    <recommendedName>
        <fullName evidence="4">CAAX protease self-immunity</fullName>
    </recommendedName>
</protein>
<feature type="transmembrane region" description="Helical" evidence="1">
    <location>
        <begin position="54"/>
        <end position="76"/>
    </location>
</feature>
<gene>
    <name evidence="2" type="ordered locus">Rumal_2609</name>
</gene>
<evidence type="ECO:0000313" key="2">
    <source>
        <dbReference type="EMBL" id="ADU23084.1"/>
    </source>
</evidence>
<keyword evidence="1" id="KW-1133">Transmembrane helix</keyword>
<keyword evidence="1" id="KW-0472">Membrane</keyword>
<dbReference type="STRING" id="697329.Rumal_2609"/>
<name>E6UGG1_RUMA7</name>
<dbReference type="AlphaFoldDB" id="E6UGG1"/>
<feature type="transmembrane region" description="Helical" evidence="1">
    <location>
        <begin position="137"/>
        <end position="158"/>
    </location>
</feature>
<accession>E6UGG1</accession>
<dbReference type="OrthoDB" id="48176at2"/>
<feature type="transmembrane region" description="Helical" evidence="1">
    <location>
        <begin position="170"/>
        <end position="191"/>
    </location>
</feature>
<dbReference type="EMBL" id="CP002403">
    <property type="protein sequence ID" value="ADU23084.1"/>
    <property type="molecule type" value="Genomic_DNA"/>
</dbReference>
<feature type="transmembrane region" description="Helical" evidence="1">
    <location>
        <begin position="16"/>
        <end position="34"/>
    </location>
</feature>